<reference evidence="3" key="1">
    <citation type="journal article" date="2018" name="Mol. Biol. Evol.">
        <title>Broad Genomic Sampling Reveals a Smut Pathogenic Ancestry of the Fungal Clade Ustilaginomycotina.</title>
        <authorList>
            <person name="Kijpornyongpan T."/>
            <person name="Mondo S.J."/>
            <person name="Barry K."/>
            <person name="Sandor L."/>
            <person name="Lee J."/>
            <person name="Lipzen A."/>
            <person name="Pangilinan J."/>
            <person name="LaButti K."/>
            <person name="Hainaut M."/>
            <person name="Henrissat B."/>
            <person name="Grigoriev I.V."/>
            <person name="Spatafora J.W."/>
            <person name="Aime M.C."/>
        </authorList>
    </citation>
    <scope>NUCLEOTIDE SEQUENCE [LARGE SCALE GENOMIC DNA]</scope>
    <source>
        <strain evidence="3">MCA 4198</strain>
    </source>
</reference>
<feature type="compositionally biased region" description="Basic and acidic residues" evidence="2">
    <location>
        <begin position="595"/>
        <end position="609"/>
    </location>
</feature>
<evidence type="ECO:0000313" key="4">
    <source>
        <dbReference type="Proteomes" id="UP000245768"/>
    </source>
</evidence>
<accession>A0A316YFV8</accession>
<dbReference type="Proteomes" id="UP000245768">
    <property type="component" value="Unassembled WGS sequence"/>
</dbReference>
<dbReference type="AlphaFoldDB" id="A0A316YFV8"/>
<dbReference type="EMBL" id="KZ819638">
    <property type="protein sequence ID" value="PWN88062.1"/>
    <property type="molecule type" value="Genomic_DNA"/>
</dbReference>
<feature type="compositionally biased region" description="Low complexity" evidence="2">
    <location>
        <begin position="192"/>
        <end position="233"/>
    </location>
</feature>
<feature type="compositionally biased region" description="Gly residues" evidence="2">
    <location>
        <begin position="1"/>
        <end position="12"/>
    </location>
</feature>
<feature type="compositionally biased region" description="Polar residues" evidence="2">
    <location>
        <begin position="460"/>
        <end position="474"/>
    </location>
</feature>
<dbReference type="GeneID" id="37044178"/>
<feature type="compositionally biased region" description="Polar residues" evidence="2">
    <location>
        <begin position="43"/>
        <end position="59"/>
    </location>
</feature>
<feature type="region of interest" description="Disordered" evidence="2">
    <location>
        <begin position="1"/>
        <end position="272"/>
    </location>
</feature>
<feature type="coiled-coil region" evidence="1">
    <location>
        <begin position="276"/>
        <end position="331"/>
    </location>
</feature>
<evidence type="ECO:0000313" key="3">
    <source>
        <dbReference type="EMBL" id="PWN88062.1"/>
    </source>
</evidence>
<keyword evidence="4" id="KW-1185">Reference proteome</keyword>
<feature type="region of interest" description="Disordered" evidence="2">
    <location>
        <begin position="339"/>
        <end position="543"/>
    </location>
</feature>
<organism evidence="3 4">
    <name type="scientific">Acaromyces ingoldii</name>
    <dbReference type="NCBI Taxonomy" id="215250"/>
    <lineage>
        <taxon>Eukaryota</taxon>
        <taxon>Fungi</taxon>
        <taxon>Dikarya</taxon>
        <taxon>Basidiomycota</taxon>
        <taxon>Ustilaginomycotina</taxon>
        <taxon>Exobasidiomycetes</taxon>
        <taxon>Exobasidiales</taxon>
        <taxon>Cryptobasidiaceae</taxon>
        <taxon>Acaromyces</taxon>
    </lineage>
</organism>
<feature type="compositionally biased region" description="Low complexity" evidence="2">
    <location>
        <begin position="158"/>
        <end position="173"/>
    </location>
</feature>
<keyword evidence="1" id="KW-0175">Coiled coil</keyword>
<dbReference type="STRING" id="215250.A0A316YFV8"/>
<protein>
    <submittedName>
        <fullName evidence="3">Uncharacterized protein</fullName>
    </submittedName>
</protein>
<feature type="compositionally biased region" description="Low complexity" evidence="2">
    <location>
        <begin position="512"/>
        <end position="522"/>
    </location>
</feature>
<proteinExistence type="predicted"/>
<evidence type="ECO:0000256" key="1">
    <source>
        <dbReference type="SAM" id="Coils"/>
    </source>
</evidence>
<feature type="compositionally biased region" description="Low complexity" evidence="2">
    <location>
        <begin position="486"/>
        <end position="497"/>
    </location>
</feature>
<dbReference type="InParanoid" id="A0A316YFV8"/>
<evidence type="ECO:0000256" key="2">
    <source>
        <dbReference type="SAM" id="MobiDB-lite"/>
    </source>
</evidence>
<dbReference type="RefSeq" id="XP_025375260.1">
    <property type="nucleotide sequence ID" value="XM_025522262.1"/>
</dbReference>
<feature type="compositionally biased region" description="Polar residues" evidence="2">
    <location>
        <begin position="384"/>
        <end position="431"/>
    </location>
</feature>
<feature type="region of interest" description="Disordered" evidence="2">
    <location>
        <begin position="558"/>
        <end position="620"/>
    </location>
</feature>
<feature type="compositionally biased region" description="Low complexity" evidence="2">
    <location>
        <begin position="570"/>
        <end position="580"/>
    </location>
</feature>
<feature type="compositionally biased region" description="Low complexity" evidence="2">
    <location>
        <begin position="13"/>
        <end position="25"/>
    </location>
</feature>
<dbReference type="OrthoDB" id="2505754at2759"/>
<gene>
    <name evidence="3" type="ORF">FA10DRAFT_268282</name>
</gene>
<sequence length="620" mass="63071">MRLQGAGSGGASGSSATGSSHGPSANVSIGGASGNRRSMGPSAFSSWNPREVFNGTSSSPEDDATLQADESKKSKRASLAFGPSAGSRIVHRRTASGGRGTAMSEADGSGLGLMSPPTTTPGGLRELRLSGPAGNGSSIKASGGDSSKRSSFISGLFSPASETSELPSTEEPTNSGAGSLLSAGTRAVRRTSNSSSISASALSNDGGAAEAGGSSLGLPGFANRNSASPAPSSVHSPIIEDGEGEEVEVKHRGANEGDEDPFTAKANVISPPTFATMQAQQQISFAQRNLQEQTERLKDRDRQLAELRGDLSKLRMELDEAKEARAASENCLRALREFVRDEASNDPGGSSTAGGEGVNDAMALRGVKLPPLPTDKDDDDARGEQSSDGTPLTPQNKQNTFVSTMTPTASTWKNIGSTFSGFTTRKQSVTSPPAPPVERRESQGSNNEASTGAVGLSLGSLWSRSATTPASETGPNLAGGGELEKTTSASSSAASTAGVKGLGGWFGKAGKSSSVVSPSSEGLPPPPMAAPNDGRRISSPPFANLDNNVITLFSAPAGDDAAATTSRPESVGNSSNGSSSKRGTLLSPGASDMEPNGRVKKMMEKTKGVDEDEGFVPPTF</sequence>
<name>A0A316YFV8_9BASI</name>